<dbReference type="AlphaFoldDB" id="A0A061QSI3"/>
<feature type="domain" description="PNPLA" evidence="4">
    <location>
        <begin position="1"/>
        <end position="166"/>
    </location>
</feature>
<evidence type="ECO:0000313" key="5">
    <source>
        <dbReference type="EMBL" id="JAC61316.1"/>
    </source>
</evidence>
<keyword evidence="1 2" id="KW-0443">Lipid metabolism</keyword>
<comment type="function">
    <text evidence="3">Lipolytic acyl hydrolase (LAH).</text>
</comment>
<dbReference type="EC" id="3.1.1.-" evidence="3"/>
<feature type="active site" description="Proton acceptor" evidence="2">
    <location>
        <position position="151"/>
    </location>
</feature>
<dbReference type="EMBL" id="GBEZ01025814">
    <property type="protein sequence ID" value="JAC61316.1"/>
    <property type="molecule type" value="Transcribed_RNA"/>
</dbReference>
<keyword evidence="2 3" id="KW-0378">Hydrolase</keyword>
<feature type="short sequence motif" description="GXSXG" evidence="2">
    <location>
        <begin position="27"/>
        <end position="31"/>
    </location>
</feature>
<evidence type="ECO:0000259" key="4">
    <source>
        <dbReference type="PROSITE" id="PS51635"/>
    </source>
</evidence>
<evidence type="ECO:0000256" key="3">
    <source>
        <dbReference type="RuleBase" id="RU361262"/>
    </source>
</evidence>
<dbReference type="Pfam" id="PF01734">
    <property type="entry name" value="Patatin"/>
    <property type="match status" value="1"/>
</dbReference>
<comment type="caution">
    <text evidence="2">Lacks conserved residue(s) required for the propagation of feature annotation.</text>
</comment>
<gene>
    <name evidence="6" type="ORF">TSPGSL018_16396</name>
    <name evidence="5" type="ORF">TSPGSL018_26582</name>
</gene>
<dbReference type="GO" id="GO:0016787">
    <property type="term" value="F:hydrolase activity"/>
    <property type="evidence" value="ECO:0007669"/>
    <property type="project" value="UniProtKB-UniRule"/>
</dbReference>
<evidence type="ECO:0000313" key="6">
    <source>
        <dbReference type="EMBL" id="JAC65275.1"/>
    </source>
</evidence>
<dbReference type="PROSITE" id="PS51635">
    <property type="entry name" value="PNPLA"/>
    <property type="match status" value="1"/>
</dbReference>
<evidence type="ECO:0000256" key="1">
    <source>
        <dbReference type="ARBA" id="ARBA00023098"/>
    </source>
</evidence>
<organism evidence="5">
    <name type="scientific">Tetraselmis sp. GSL018</name>
    <dbReference type="NCBI Taxonomy" id="582737"/>
    <lineage>
        <taxon>Eukaryota</taxon>
        <taxon>Viridiplantae</taxon>
        <taxon>Chlorophyta</taxon>
        <taxon>core chlorophytes</taxon>
        <taxon>Chlorodendrophyceae</taxon>
        <taxon>Chlorodendrales</taxon>
        <taxon>Chlorodendraceae</taxon>
        <taxon>Tetraselmis</taxon>
    </lineage>
</organism>
<reference evidence="5" key="1">
    <citation type="submission" date="2014-05" db="EMBL/GenBank/DDBJ databases">
        <title>The transcriptome of the halophilic microalga Tetraselmis sp. GSL018 isolated from the Great Salt Lake, Utah.</title>
        <authorList>
            <person name="Jinkerson R.E."/>
            <person name="D'Adamo S."/>
            <person name="Posewitz M.C."/>
        </authorList>
    </citation>
    <scope>NUCLEOTIDE SEQUENCE</scope>
    <source>
        <strain evidence="5">GSL018</strain>
    </source>
</reference>
<sequence>MRGAVTAGMLMALYDLGLQRVFDSAYGSSAGAINLTYFLTGQREGVDVYAERLTNKAFIDPARIWRRDGWVLDLGFLLEDVMQGAVPLDWEGVLRHEIPLKAAASCISSLKPVMLDGFRDAGDLLTCLRASANVPVIAGSPMPLRGHLLVDAAVFEPVPFPMALRDGCTHVLALCSRPDPSRQPRGGLLASPVRRAVRGLVRRAVLSPAYMRPAWDARLKQDIVRGMEVDDVLSSSLEEGAAEGDGASVFPVFPGPPAAFAPLCTDPTVVAAGVRDGAEAVLATFDSVL</sequence>
<comment type="similarity">
    <text evidence="3">Belongs to the patatin family.</text>
</comment>
<proteinExistence type="inferred from homology"/>
<comment type="domain">
    <text evidence="3">The nitrogen atoms of the two glycine residues in the GGXR motif define the oxyanion hole, and stabilize the oxyanion that forms during the nucleophilic attack by the catalytic serine during substrate cleavage.</text>
</comment>
<name>A0A061QSI3_9CHLO</name>
<dbReference type="InterPro" id="IPR002641">
    <property type="entry name" value="PNPLA_dom"/>
</dbReference>
<dbReference type="InterPro" id="IPR016035">
    <property type="entry name" value="Acyl_Trfase/lysoPLipase"/>
</dbReference>
<feature type="active site" description="Nucleophile" evidence="2">
    <location>
        <position position="29"/>
    </location>
</feature>
<evidence type="ECO:0000256" key="2">
    <source>
        <dbReference type="PROSITE-ProRule" id="PRU01161"/>
    </source>
</evidence>
<dbReference type="GO" id="GO:0016042">
    <property type="term" value="P:lipid catabolic process"/>
    <property type="evidence" value="ECO:0007669"/>
    <property type="project" value="UniProtKB-UniRule"/>
</dbReference>
<protein>
    <recommendedName>
        <fullName evidence="3">Patatin</fullName>
        <ecNumber evidence="3">3.1.1.-</ecNumber>
    </recommendedName>
</protein>
<accession>A0A061QSI3</accession>
<keyword evidence="2 3" id="KW-0442">Lipid degradation</keyword>
<dbReference type="EMBL" id="GBEZ01021475">
    <property type="protein sequence ID" value="JAC65275.1"/>
    <property type="molecule type" value="Transcribed_RNA"/>
</dbReference>
<dbReference type="Gene3D" id="3.40.1090.10">
    <property type="entry name" value="Cytosolic phospholipase A2 catalytic domain"/>
    <property type="match status" value="1"/>
</dbReference>
<dbReference type="SUPFAM" id="SSF52151">
    <property type="entry name" value="FabD/lysophospholipase-like"/>
    <property type="match status" value="1"/>
</dbReference>